<dbReference type="AlphaFoldDB" id="A0A9D9H981"/>
<evidence type="ECO:0000313" key="3">
    <source>
        <dbReference type="Proteomes" id="UP000823633"/>
    </source>
</evidence>
<sequence length="102" mass="10921">MSEFYENYTAGPQNGPKSPSGTTPFVLGLLSIILSLSFSRLVGIVLGIIAIVLGGRLRYTDSEAKAGFIMGIIGLCLGLCIVALVVLALTPLFISWFFLPWL</sequence>
<keyword evidence="1" id="KW-1133">Transmembrane helix</keyword>
<keyword evidence="1" id="KW-0472">Membrane</keyword>
<dbReference type="EMBL" id="JADIMU010000028">
    <property type="protein sequence ID" value="MBO8442996.1"/>
    <property type="molecule type" value="Genomic_DNA"/>
</dbReference>
<proteinExistence type="predicted"/>
<reference evidence="2" key="2">
    <citation type="journal article" date="2021" name="PeerJ">
        <title>Extensive microbial diversity within the chicken gut microbiome revealed by metagenomics and culture.</title>
        <authorList>
            <person name="Gilroy R."/>
            <person name="Ravi A."/>
            <person name="Getino M."/>
            <person name="Pursley I."/>
            <person name="Horton D.L."/>
            <person name="Alikhan N.F."/>
            <person name="Baker D."/>
            <person name="Gharbi K."/>
            <person name="Hall N."/>
            <person name="Watson M."/>
            <person name="Adriaenssens E.M."/>
            <person name="Foster-Nyarko E."/>
            <person name="Jarju S."/>
            <person name="Secka A."/>
            <person name="Antonio M."/>
            <person name="Oren A."/>
            <person name="Chaudhuri R.R."/>
            <person name="La Ragione R."/>
            <person name="Hildebrand F."/>
            <person name="Pallen M.J."/>
        </authorList>
    </citation>
    <scope>NUCLEOTIDE SEQUENCE</scope>
    <source>
        <strain evidence="2">11167</strain>
    </source>
</reference>
<dbReference type="Proteomes" id="UP000823633">
    <property type="component" value="Unassembled WGS sequence"/>
</dbReference>
<organism evidence="2 3">
    <name type="scientific">Candidatus Aphodenecus pullistercoris</name>
    <dbReference type="NCBI Taxonomy" id="2840669"/>
    <lineage>
        <taxon>Bacteria</taxon>
        <taxon>Pseudomonadati</taxon>
        <taxon>Spirochaetota</taxon>
        <taxon>Spirochaetia</taxon>
        <taxon>Spirochaetales</taxon>
        <taxon>Candidatus Aphodenecus</taxon>
    </lineage>
</organism>
<name>A0A9D9H981_9SPIR</name>
<evidence type="ECO:0000256" key="1">
    <source>
        <dbReference type="SAM" id="Phobius"/>
    </source>
</evidence>
<feature type="transmembrane region" description="Helical" evidence="1">
    <location>
        <begin position="66"/>
        <end position="99"/>
    </location>
</feature>
<accession>A0A9D9H981</accession>
<protein>
    <recommendedName>
        <fullName evidence="4">DUF4190 domain-containing protein</fullName>
    </recommendedName>
</protein>
<gene>
    <name evidence="2" type="ORF">IAC42_04480</name>
</gene>
<feature type="transmembrane region" description="Helical" evidence="1">
    <location>
        <begin position="25"/>
        <end position="54"/>
    </location>
</feature>
<keyword evidence="1" id="KW-0812">Transmembrane</keyword>
<evidence type="ECO:0008006" key="4">
    <source>
        <dbReference type="Google" id="ProtNLM"/>
    </source>
</evidence>
<comment type="caution">
    <text evidence="2">The sequence shown here is derived from an EMBL/GenBank/DDBJ whole genome shotgun (WGS) entry which is preliminary data.</text>
</comment>
<reference evidence="2" key="1">
    <citation type="submission" date="2020-10" db="EMBL/GenBank/DDBJ databases">
        <authorList>
            <person name="Gilroy R."/>
        </authorList>
    </citation>
    <scope>NUCLEOTIDE SEQUENCE</scope>
    <source>
        <strain evidence="2">11167</strain>
    </source>
</reference>
<evidence type="ECO:0000313" key="2">
    <source>
        <dbReference type="EMBL" id="MBO8442996.1"/>
    </source>
</evidence>